<evidence type="ECO:0000256" key="3">
    <source>
        <dbReference type="PROSITE-ProRule" id="PRU00175"/>
    </source>
</evidence>
<feature type="domain" description="RING-type" evidence="4">
    <location>
        <begin position="5"/>
        <end position="44"/>
    </location>
</feature>
<keyword evidence="1 3" id="KW-0863">Zinc-finger</keyword>
<evidence type="ECO:0000256" key="2">
    <source>
        <dbReference type="ARBA" id="ARBA00022833"/>
    </source>
</evidence>
<keyword evidence="6" id="KW-1185">Reference proteome</keyword>
<sequence>MLFICVLCRRPCIVKELSLLSCGHGLHRSCLTNGILLNSSCPKCCRPFCRIPPVSKVYLDGEQPAENDKECGNSEQADLVNTILENRKQYQAKIEERTEELLSFDKKIREVGERLKTTGEAVSDIVELEEEWQSLESAIGEVKKENRRLRRFITRLLKISENGEIMNGCCATNGDRNTLLCSLNVLARQYVHLKQKRADIMKLRLRQTGRLALAKRKAQSARFRETARVNPQLVTFGLLAVGKPEDAVDEQPVASS</sequence>
<dbReference type="SUPFAM" id="SSF57850">
    <property type="entry name" value="RING/U-box"/>
    <property type="match status" value="1"/>
</dbReference>
<keyword evidence="1 3" id="KW-0479">Metal-binding</keyword>
<evidence type="ECO:0000259" key="4">
    <source>
        <dbReference type="PROSITE" id="PS50089"/>
    </source>
</evidence>
<protein>
    <recommendedName>
        <fullName evidence="4">RING-type domain-containing protein</fullName>
    </recommendedName>
</protein>
<dbReference type="PROSITE" id="PS50089">
    <property type="entry name" value="ZF_RING_2"/>
    <property type="match status" value="1"/>
</dbReference>
<reference evidence="5 6" key="1">
    <citation type="journal article" date="2014" name="Nat. Genet.">
        <title>Genome and transcriptome of the porcine whipworm Trichuris suis.</title>
        <authorList>
            <person name="Jex A.R."/>
            <person name="Nejsum P."/>
            <person name="Schwarz E.M."/>
            <person name="Hu L."/>
            <person name="Young N.D."/>
            <person name="Hall R.S."/>
            <person name="Korhonen P.K."/>
            <person name="Liao S."/>
            <person name="Thamsborg S."/>
            <person name="Xia J."/>
            <person name="Xu P."/>
            <person name="Wang S."/>
            <person name="Scheerlinck J.P."/>
            <person name="Hofmann A."/>
            <person name="Sternberg P.W."/>
            <person name="Wang J."/>
            <person name="Gasser R.B."/>
        </authorList>
    </citation>
    <scope>NUCLEOTIDE SEQUENCE [LARGE SCALE GENOMIC DNA]</scope>
    <source>
        <strain evidence="5">DCEP-RM93M</strain>
    </source>
</reference>
<dbReference type="EMBL" id="KL363233">
    <property type="protein sequence ID" value="KFD51975.1"/>
    <property type="molecule type" value="Genomic_DNA"/>
</dbReference>
<keyword evidence="2" id="KW-0862">Zinc</keyword>
<dbReference type="Gene3D" id="3.30.40.10">
    <property type="entry name" value="Zinc/RING finger domain, C3HC4 (zinc finger)"/>
    <property type="match status" value="1"/>
</dbReference>
<evidence type="ECO:0000313" key="6">
    <source>
        <dbReference type="Proteomes" id="UP000030764"/>
    </source>
</evidence>
<organism evidence="5 6">
    <name type="scientific">Trichuris suis</name>
    <name type="common">pig whipworm</name>
    <dbReference type="NCBI Taxonomy" id="68888"/>
    <lineage>
        <taxon>Eukaryota</taxon>
        <taxon>Metazoa</taxon>
        <taxon>Ecdysozoa</taxon>
        <taxon>Nematoda</taxon>
        <taxon>Enoplea</taxon>
        <taxon>Dorylaimia</taxon>
        <taxon>Trichinellida</taxon>
        <taxon>Trichuridae</taxon>
        <taxon>Trichuris</taxon>
    </lineage>
</organism>
<dbReference type="InterPro" id="IPR013083">
    <property type="entry name" value="Znf_RING/FYVE/PHD"/>
</dbReference>
<dbReference type="Proteomes" id="UP000030764">
    <property type="component" value="Unassembled WGS sequence"/>
</dbReference>
<dbReference type="AlphaFoldDB" id="A0A085M429"/>
<evidence type="ECO:0000313" key="5">
    <source>
        <dbReference type="EMBL" id="KFD51975.1"/>
    </source>
</evidence>
<name>A0A085M429_9BILA</name>
<dbReference type="GO" id="GO:0008270">
    <property type="term" value="F:zinc ion binding"/>
    <property type="evidence" value="ECO:0007669"/>
    <property type="project" value="UniProtKB-KW"/>
</dbReference>
<gene>
    <name evidence="5" type="ORF">M513_07107</name>
</gene>
<dbReference type="InterPro" id="IPR001841">
    <property type="entry name" value="Znf_RING"/>
</dbReference>
<accession>A0A085M429</accession>
<proteinExistence type="predicted"/>
<evidence type="ECO:0000256" key="1">
    <source>
        <dbReference type="ARBA" id="ARBA00022771"/>
    </source>
</evidence>